<name>V6LN08_9EUKA</name>
<evidence type="ECO:0000313" key="1">
    <source>
        <dbReference type="EMBL" id="EST42104.1"/>
    </source>
</evidence>
<organism evidence="1">
    <name type="scientific">Spironucleus salmonicida</name>
    <dbReference type="NCBI Taxonomy" id="348837"/>
    <lineage>
        <taxon>Eukaryota</taxon>
        <taxon>Metamonada</taxon>
        <taxon>Diplomonadida</taxon>
        <taxon>Hexamitidae</taxon>
        <taxon>Hexamitinae</taxon>
        <taxon>Spironucleus</taxon>
    </lineage>
</organism>
<sequence>MISSVQFLNCSFYDKIQCLFQLSIKNLAVNKLFFEFLLVQVKDEPITKIMKNIDIQIVNYLVSQFNTPISELCLDVFLELQDSFEPQFLWFQAVVYADIKTENGADAISIILASFLEADEIFWGVLIESFDMICEKLSRFDRSKLVMEFLEDCQVGICQRDEF</sequence>
<dbReference type="VEuPathDB" id="GiardiaDB:SS50377_22402"/>
<accession>V6LN08</accession>
<reference evidence="1" key="1">
    <citation type="journal article" date="2014" name="PLoS Genet.">
        <title>The Genome of Spironucleus salmonicida Highlights a Fish Pathogen Adapted to Fluctuating Environments.</title>
        <authorList>
            <person name="Xu F."/>
            <person name="Jerlstrom-Hultqvist J."/>
            <person name="Einarsson E."/>
            <person name="Astvaldsson A."/>
            <person name="Svard S.G."/>
            <person name="Andersson J.O."/>
        </authorList>
    </citation>
    <scope>NUCLEOTIDE SEQUENCE</scope>
</reference>
<protein>
    <submittedName>
        <fullName evidence="1">Uncharacterized protein</fullName>
    </submittedName>
</protein>
<proteinExistence type="predicted"/>
<dbReference type="AlphaFoldDB" id="V6LN08"/>
<gene>
    <name evidence="1" type="ORF">SS50377_18413</name>
</gene>
<dbReference type="EMBL" id="KI546166">
    <property type="protein sequence ID" value="EST42104.1"/>
    <property type="molecule type" value="Genomic_DNA"/>
</dbReference>